<reference evidence="3 6" key="3">
    <citation type="submission" date="2018-10" db="EMBL/GenBank/DDBJ databases">
        <title>Propionibacterium australiense Genome Sequencing and Assembly.</title>
        <authorList>
            <person name="Bernier A.-M."/>
            <person name="Bernard K."/>
        </authorList>
    </citation>
    <scope>NUCLEOTIDE SEQUENCE [LARGE SCALE GENOMIC DNA]</scope>
    <source>
        <strain evidence="3 6">NML98A078</strain>
    </source>
</reference>
<accession>A0A383S989</accession>
<keyword evidence="3" id="KW-0407">Ion channel</keyword>
<protein>
    <submittedName>
        <fullName evidence="3">Potassium channel protein</fullName>
    </submittedName>
    <submittedName>
        <fullName evidence="4">Regulator of K+ conductance, C-terminal</fullName>
    </submittedName>
</protein>
<evidence type="ECO:0000313" key="6">
    <source>
        <dbReference type="Proteomes" id="UP000279336"/>
    </source>
</evidence>
<name>A0A383S989_9ACTN</name>
<keyword evidence="3" id="KW-0813">Transport</keyword>
<dbReference type="InterPro" id="IPR036291">
    <property type="entry name" value="NAD(P)-bd_dom_sf"/>
</dbReference>
<keyword evidence="1" id="KW-0472">Membrane</keyword>
<dbReference type="InterPro" id="IPR050721">
    <property type="entry name" value="Trk_Ktr_HKT_K-transport"/>
</dbReference>
<dbReference type="GO" id="GO:0034220">
    <property type="term" value="P:monoatomic ion transmembrane transport"/>
    <property type="evidence" value="ECO:0007669"/>
    <property type="project" value="UniProtKB-KW"/>
</dbReference>
<evidence type="ECO:0000313" key="3">
    <source>
        <dbReference type="EMBL" id="RLP06363.1"/>
    </source>
</evidence>
<keyword evidence="1" id="KW-0812">Transmembrane</keyword>
<gene>
    <name evidence="3" type="ORF">D7U36_13000</name>
    <name evidence="4" type="ORF">PROPAUS_2613</name>
</gene>
<keyword evidence="1" id="KW-1133">Transmembrane helix</keyword>
<reference evidence="4" key="1">
    <citation type="submission" date="2018-08" db="EMBL/GenBank/DDBJ databases">
        <authorList>
            <person name="Ferrada E.E."/>
            <person name="Latorre B.A."/>
        </authorList>
    </citation>
    <scope>NUCLEOTIDE SEQUENCE [LARGE SCALE GENOMIC DNA]</scope>
    <source>
        <strain evidence="4">Propionibacterium_australiense1</strain>
    </source>
</reference>
<dbReference type="SUPFAM" id="SSF81324">
    <property type="entry name" value="Voltage-gated potassium channels"/>
    <property type="match status" value="1"/>
</dbReference>
<feature type="transmembrane region" description="Helical" evidence="1">
    <location>
        <begin position="61"/>
        <end position="78"/>
    </location>
</feature>
<feature type="transmembrane region" description="Helical" evidence="1">
    <location>
        <begin position="29"/>
        <end position="49"/>
    </location>
</feature>
<dbReference type="PANTHER" id="PTHR43833">
    <property type="entry name" value="POTASSIUM CHANNEL PROTEIN 2-RELATED-RELATED"/>
    <property type="match status" value="1"/>
</dbReference>
<dbReference type="Proteomes" id="UP000279336">
    <property type="component" value="Unassembled WGS sequence"/>
</dbReference>
<evidence type="ECO:0000313" key="4">
    <source>
        <dbReference type="EMBL" id="SYZ34595.1"/>
    </source>
</evidence>
<dbReference type="OrthoDB" id="9781411at2"/>
<dbReference type="Proteomes" id="UP000263928">
    <property type="component" value="Unassembled WGS sequence"/>
</dbReference>
<sequence length="582" mass="64167">MPASSTRRRRQGALTDVFFLILRRMRFPLILLVGIYAVCTFGLSLIPGVDAQGNPTEPMDMFTAFYVVSFTGTTIGLGEIPEAYSTAQRLWMLGTIYATVIGWYYSLVNILALLQENSFQNAVRQSRGVRKIYSIREPFYIVVGAGETGTLVCHGLDRLNLRFVVIERDEDRLARLRLEEFHQDPPLIAADASQPQVLSNAGLLAPHCRGVMALTDDDEKNQSIAVTTRLLAPRVAVLARIRNRDAETHVGVFGGDLVVNPFERFARQLTAAITAPERYRLRETLIGLKGEPMPEPSQPPRGKWIMCGFGRFGHAVVEELRGSGIEVSVIDVAHYDEGGVDVRGSGIDSESLLAAGVKEADGLVAGNASDTKNLAIAVTARDLNPDIFIVTRQNQTANTPLFDAFTDDLSMVPSHIVAQEFLARITTPLLGQYLKRISQYSEKDCKLLCDRLARYGRGRIPELWDVVLRHHGAEAVCEALGQGRTVTVEHLLTDPASRGWRSEAVILMIRRGAKTIDRPGPGFELKTGDRLLVAGSVRGRVDVEVVLRNPNALSYVQTGQEGTGGALWRRISQARRRRSAGR</sequence>
<dbReference type="InterPro" id="IPR003148">
    <property type="entry name" value="RCK_N"/>
</dbReference>
<dbReference type="InterPro" id="IPR036721">
    <property type="entry name" value="RCK_C_sf"/>
</dbReference>
<feature type="domain" description="RCK N-terminal" evidence="2">
    <location>
        <begin position="305"/>
        <end position="403"/>
    </location>
</feature>
<keyword evidence="5" id="KW-1185">Reference proteome</keyword>
<dbReference type="EMBL" id="UNQJ01000031">
    <property type="protein sequence ID" value="SYZ34595.1"/>
    <property type="molecule type" value="Genomic_DNA"/>
</dbReference>
<dbReference type="EMBL" id="RCIW01000028">
    <property type="protein sequence ID" value="RLP06363.1"/>
    <property type="molecule type" value="Genomic_DNA"/>
</dbReference>
<feature type="domain" description="RCK N-terminal" evidence="2">
    <location>
        <begin position="140"/>
        <end position="261"/>
    </location>
</feature>
<organism evidence="4 5">
    <name type="scientific">Propionibacterium australiense</name>
    <dbReference type="NCBI Taxonomy" id="119981"/>
    <lineage>
        <taxon>Bacteria</taxon>
        <taxon>Bacillati</taxon>
        <taxon>Actinomycetota</taxon>
        <taxon>Actinomycetes</taxon>
        <taxon>Propionibacteriales</taxon>
        <taxon>Propionibacteriaceae</taxon>
        <taxon>Propionibacterium</taxon>
    </lineage>
</organism>
<evidence type="ECO:0000313" key="5">
    <source>
        <dbReference type="Proteomes" id="UP000263928"/>
    </source>
</evidence>
<proteinExistence type="predicted"/>
<dbReference type="Pfam" id="PF02254">
    <property type="entry name" value="TrkA_N"/>
    <property type="match status" value="2"/>
</dbReference>
<reference evidence="5" key="2">
    <citation type="submission" date="2018-08" db="EMBL/GenBank/DDBJ databases">
        <authorList>
            <person name="Hornung B."/>
        </authorList>
    </citation>
    <scope>NUCLEOTIDE SEQUENCE [LARGE SCALE GENOMIC DNA]</scope>
</reference>
<dbReference type="SUPFAM" id="SSF51735">
    <property type="entry name" value="NAD(P)-binding Rossmann-fold domains"/>
    <property type="match status" value="2"/>
</dbReference>
<evidence type="ECO:0000259" key="2">
    <source>
        <dbReference type="Pfam" id="PF02254"/>
    </source>
</evidence>
<evidence type="ECO:0000256" key="1">
    <source>
        <dbReference type="SAM" id="Phobius"/>
    </source>
</evidence>
<dbReference type="Gene3D" id="3.40.50.720">
    <property type="entry name" value="NAD(P)-binding Rossmann-like Domain"/>
    <property type="match status" value="2"/>
</dbReference>
<dbReference type="GO" id="GO:0006813">
    <property type="term" value="P:potassium ion transport"/>
    <property type="evidence" value="ECO:0007669"/>
    <property type="project" value="InterPro"/>
</dbReference>
<keyword evidence="3" id="KW-0406">Ion transport</keyword>
<dbReference type="AlphaFoldDB" id="A0A383S989"/>
<dbReference type="RefSeq" id="WP_119162885.1">
    <property type="nucleotide sequence ID" value="NZ_LR134442.1"/>
</dbReference>
<dbReference type="SUPFAM" id="SSF116726">
    <property type="entry name" value="TrkA C-terminal domain-like"/>
    <property type="match status" value="1"/>
</dbReference>
<feature type="transmembrane region" description="Helical" evidence="1">
    <location>
        <begin position="90"/>
        <end position="114"/>
    </location>
</feature>